<keyword evidence="3" id="KW-1185">Reference proteome</keyword>
<accession>A0A3S4ZPE8</accession>
<dbReference type="EMBL" id="CAAALY010004199">
    <property type="protein sequence ID" value="VEL08527.1"/>
    <property type="molecule type" value="Genomic_DNA"/>
</dbReference>
<name>A0A3S4ZPE8_9PLAT</name>
<feature type="compositionally biased region" description="Polar residues" evidence="1">
    <location>
        <begin position="23"/>
        <end position="36"/>
    </location>
</feature>
<dbReference type="Proteomes" id="UP000784294">
    <property type="component" value="Unassembled WGS sequence"/>
</dbReference>
<evidence type="ECO:0000256" key="1">
    <source>
        <dbReference type="SAM" id="MobiDB-lite"/>
    </source>
</evidence>
<dbReference type="AlphaFoldDB" id="A0A3S4ZPE8"/>
<proteinExistence type="predicted"/>
<reference evidence="2" key="1">
    <citation type="submission" date="2018-11" db="EMBL/GenBank/DDBJ databases">
        <authorList>
            <consortium name="Pathogen Informatics"/>
        </authorList>
    </citation>
    <scope>NUCLEOTIDE SEQUENCE</scope>
</reference>
<feature type="region of interest" description="Disordered" evidence="1">
    <location>
        <begin position="23"/>
        <end position="43"/>
    </location>
</feature>
<evidence type="ECO:0000313" key="3">
    <source>
        <dbReference type="Proteomes" id="UP000784294"/>
    </source>
</evidence>
<sequence>MFDLASLNEHDRCPEQKVLRTVLKSNPMNASPSSDMEQPDDESTKVNLISQVVNKSSGLNDTKEAVLVPTSGHSHPVTVDEVDVSNGSQSQIGYMMCVNETELKLGGYRETTSTQLTPCSSPASRHHEPDGRLMSQAPLHIVASALNLGEGLEPTTIEPYCSVRSLASSSKGRTLSCLEAIGKLSRSVMVEKWEDQKVSSGFATNFPHFTKSNSTKLDPTITWRLQGSILAPSSGSLMPDFTRQISTGLASRRPSLQQSEAGGTANSESLVYSVLPPFLSSVQLSGPEEVITCSTDRPGFSSLSVDAMNLIAAKQAEPPTTDLDPGVTVGLELGTDEKSTSGRLMTAWQSMRELYAEGAGDPTEQIRRKRDQGVTDLLNLDDRHMATSIVAVSLAEGLQGLQGGSGDQTTGLLETSDMEWAHSTAVYAGDEGGRCWPTPLRRHRLRTAISLDSILLAQEESQTRRGFLKGKDTNKLTNDVCLIATQSEQTIPIRLYAESFGATLALQLKHSLNRQNSESIKSNLAVSLEGNRGATTLCSIIYESPSVQHSPFALEVTAWPGRCVQAELTKTYSDGNITKIVDRCENVEDVSKASSRSDLVNLGCPACTEERMKETLGRLRGQADSLSSLSSPPQTGAYVYTGSPSDANSECSCYHQLNEADIENGPNRVVPMDEVQPKGETQESGKLGQIGKMGKLGKLSKLNKSGIFGKFAQSVSEAKKMEVGLKVMHSLADTENLPARDKFATNKSAACEDSPILGFSQSVFPEKRCSPKSRKSVEQIVQLLAVQETRSVFQEWLVEQVAKTISRQNRHQSGPQTISNDAVGDCATESSCASTCCSLGNQPARRLVRGQKQYFPKTLPTSFDSGSDCCPGLGSGCGSVLASTSASVCCSDCDSGTGSEPSTPAIFTANYAGQKAKLNYPIDDISYDETVVNNCPRCLAEGEHQKVGPGMKVHHKQTFAEETGLWKPIVQEEDEFSDETILVAESLASESLEEECTSCESDEEALGNLQETIKNSGQQTHEPKWPHLKRKSAEKEDTTKCRSLYLKNRQKKIKGQTKTNGMWTREHENRIIKGSIKVRTAINGVSSLDEPHMAANAHKKEAAMKEVTHIYPSSQIPRLQNLGENNRESFKKSQIDKKLENQRLVASGKAEVWRETVSFSIT</sequence>
<organism evidence="2 3">
    <name type="scientific">Protopolystoma xenopodis</name>
    <dbReference type="NCBI Taxonomy" id="117903"/>
    <lineage>
        <taxon>Eukaryota</taxon>
        <taxon>Metazoa</taxon>
        <taxon>Spiralia</taxon>
        <taxon>Lophotrochozoa</taxon>
        <taxon>Platyhelminthes</taxon>
        <taxon>Monogenea</taxon>
        <taxon>Polyopisthocotylea</taxon>
        <taxon>Polystomatidea</taxon>
        <taxon>Polystomatidae</taxon>
        <taxon>Protopolystoma</taxon>
    </lineage>
</organism>
<gene>
    <name evidence="2" type="ORF">PXEA_LOCUS1967</name>
</gene>
<protein>
    <submittedName>
        <fullName evidence="2">Uncharacterized protein</fullName>
    </submittedName>
</protein>
<evidence type="ECO:0000313" key="2">
    <source>
        <dbReference type="EMBL" id="VEL08527.1"/>
    </source>
</evidence>
<comment type="caution">
    <text evidence="2">The sequence shown here is derived from an EMBL/GenBank/DDBJ whole genome shotgun (WGS) entry which is preliminary data.</text>
</comment>